<dbReference type="Proteomes" id="UP000026900">
    <property type="component" value="Segment"/>
</dbReference>
<keyword evidence="3" id="KW-1185">Reference proteome</keyword>
<reference evidence="3" key="1">
    <citation type="submission" date="2014-09" db="EMBL/GenBank/DDBJ databases">
        <authorList>
            <person name="Sauder A.B."/>
            <person name="McKenzie Q.R."/>
            <person name="Temple L.M."/>
            <person name="Alexis B.K."/>
            <person name="Al-Atrache Z."/>
            <person name="Lewis L.O."/>
            <person name="Loesser-Casey K.E."/>
            <person name="Mitchell K.J."/>
        </authorList>
    </citation>
    <scope>NUCLEOTIDE SEQUENCE [LARGE SCALE GENOMIC DNA]</scope>
</reference>
<dbReference type="RefSeq" id="YP_009036493.1">
    <property type="nucleotide sequence ID" value="NC_024213.1"/>
</dbReference>
<proteinExistence type="predicted"/>
<accession>A0A024B0Z1</accession>
<dbReference type="GeneID" id="19526044"/>
<dbReference type="KEGG" id="vg:19526044"/>
<keyword evidence="1" id="KW-0812">Transmembrane</keyword>
<evidence type="ECO:0000313" key="2">
    <source>
        <dbReference type="EMBL" id="AHZ10062.1"/>
    </source>
</evidence>
<dbReference type="EMBL" id="KJ489399">
    <property type="protein sequence ID" value="AHZ10062.1"/>
    <property type="molecule type" value="Genomic_DNA"/>
</dbReference>
<sequence length="63" mass="7397">MIEYNTAMKMKVGMILVTVLYCTFSFIDTPYQYRLAMFGLLAYHLYLFWEQYVILPKGAGDNV</sequence>
<organism evidence="2 3">
    <name type="scientific">Bacillus phage Hakuna</name>
    <dbReference type="NCBI Taxonomy" id="1486659"/>
    <lineage>
        <taxon>Viruses</taxon>
        <taxon>Duplodnaviria</taxon>
        <taxon>Heunggongvirae</taxon>
        <taxon>Uroviricota</taxon>
        <taxon>Caudoviricetes</taxon>
        <taxon>Herelleviridae</taxon>
        <taxon>Bastillevirinae</taxon>
        <taxon>Wphvirus</taxon>
        <taxon>Wphvirus hakuna</taxon>
    </lineage>
</organism>
<feature type="transmembrane region" description="Helical" evidence="1">
    <location>
        <begin position="12"/>
        <end position="27"/>
    </location>
</feature>
<keyword evidence="1" id="KW-0472">Membrane</keyword>
<name>A0A024B0Z1_9CAUD</name>
<evidence type="ECO:0000256" key="1">
    <source>
        <dbReference type="SAM" id="Phobius"/>
    </source>
</evidence>
<keyword evidence="1" id="KW-1133">Transmembrane helix</keyword>
<protein>
    <submittedName>
        <fullName evidence="2">Uncharacterized protein</fullName>
    </submittedName>
</protein>
<evidence type="ECO:0000313" key="3">
    <source>
        <dbReference type="Proteomes" id="UP000026900"/>
    </source>
</evidence>